<name>A0A6L2MLX6_TANCI</name>
<dbReference type="InterPro" id="IPR006912">
    <property type="entry name" value="Harbinger_derived_prot"/>
</dbReference>
<dbReference type="PANTHER" id="PTHR47150:SF6">
    <property type="entry name" value="OS01G0872900 PROTEIN"/>
    <property type="match status" value="1"/>
</dbReference>
<reference evidence="1" key="1">
    <citation type="journal article" date="2019" name="Sci. Rep.">
        <title>Draft genome of Tanacetum cinerariifolium, the natural source of mosquito coil.</title>
        <authorList>
            <person name="Yamashiro T."/>
            <person name="Shiraishi A."/>
            <person name="Satake H."/>
            <person name="Nakayama K."/>
        </authorList>
    </citation>
    <scope>NUCLEOTIDE SEQUENCE</scope>
</reference>
<evidence type="ECO:0008006" key="2">
    <source>
        <dbReference type="Google" id="ProtNLM"/>
    </source>
</evidence>
<comment type="caution">
    <text evidence="1">The sequence shown here is derived from an EMBL/GenBank/DDBJ whole genome shotgun (WGS) entry which is preliminary data.</text>
</comment>
<dbReference type="PANTHER" id="PTHR47150">
    <property type="entry name" value="OS12G0169200 PROTEIN"/>
    <property type="match status" value="1"/>
</dbReference>
<accession>A0A6L2MLX6</accession>
<evidence type="ECO:0000313" key="1">
    <source>
        <dbReference type="EMBL" id="GEU73782.1"/>
    </source>
</evidence>
<organism evidence="1">
    <name type="scientific">Tanacetum cinerariifolium</name>
    <name type="common">Dalmatian daisy</name>
    <name type="synonym">Chrysanthemum cinerariifolium</name>
    <dbReference type="NCBI Taxonomy" id="118510"/>
    <lineage>
        <taxon>Eukaryota</taxon>
        <taxon>Viridiplantae</taxon>
        <taxon>Streptophyta</taxon>
        <taxon>Embryophyta</taxon>
        <taxon>Tracheophyta</taxon>
        <taxon>Spermatophyta</taxon>
        <taxon>Magnoliopsida</taxon>
        <taxon>eudicotyledons</taxon>
        <taxon>Gunneridae</taxon>
        <taxon>Pentapetalae</taxon>
        <taxon>asterids</taxon>
        <taxon>campanulids</taxon>
        <taxon>Asterales</taxon>
        <taxon>Asteraceae</taxon>
        <taxon>Asteroideae</taxon>
        <taxon>Anthemideae</taxon>
        <taxon>Anthemidinae</taxon>
        <taxon>Tanacetum</taxon>
    </lineage>
</organism>
<dbReference type="AlphaFoldDB" id="A0A6L2MLX6"/>
<dbReference type="EMBL" id="BKCJ010006756">
    <property type="protein sequence ID" value="GEU73782.1"/>
    <property type="molecule type" value="Genomic_DNA"/>
</dbReference>
<sequence length="292" mass="34765">MDRYTQYYEYFEQYASLEGDEGESSVGNSERLSRRYIPCERELAEEKLRRDYFGDENTPPIYPEEYFRRSPILKYTSVIRQLAYGTSPDAFDEYLQLVERALIVCIENGQSPKALDGQFKRRDKKYLIIMLEAVADQQLWIWRLYFRVPGANNDLKVLYGSPLFDDLLTDKALEAPFVVNEKTYEKCYYLADDIYPQWSTFVKAFTMTRDQKTMKFTRVQESARKDIQRAFGVLQGQWRIIQQPARAYQMNTIKRIRYCCMILHNMILKDQKFDISEYVDMYVSPESNIQRT</sequence>
<proteinExistence type="predicted"/>
<dbReference type="Pfam" id="PF04827">
    <property type="entry name" value="Plant_tran"/>
    <property type="match status" value="1"/>
</dbReference>
<protein>
    <recommendedName>
        <fullName evidence="2">Protein ALP1-like</fullName>
    </recommendedName>
</protein>
<gene>
    <name evidence="1" type="ORF">Tci_045760</name>
</gene>